<evidence type="ECO:0000313" key="3">
    <source>
        <dbReference type="Proteomes" id="UP001177160"/>
    </source>
</evidence>
<dbReference type="EMBL" id="JAOVQM010000005">
    <property type="protein sequence ID" value="MCV2232482.1"/>
    <property type="molecule type" value="Genomic_DNA"/>
</dbReference>
<sequence>MEDQDRSFNPYMYRYFLMPSKFRIILASLLDVVIFTGLFLCIVFYYIIPNNIMDPGITYGIAGAYILFMIIFQLTILKFGFASLGHLLLGLTHISGLSGRRLERIDYVELWFKSFLLGFKYAGIYTTYYFLTSDFNQSMVLEENNVFIVKRRKYNYMIKNKLLVRS</sequence>
<gene>
    <name evidence="2" type="ORF">N7548_06545</name>
</gene>
<reference evidence="2" key="1">
    <citation type="submission" date="2022-09" db="EMBL/GenBank/DDBJ databases">
        <title>Novel Mycoplasma species identified in domestic and wild animals.</title>
        <authorList>
            <person name="Volokhov D.V."/>
            <person name="Furtak V.A."/>
            <person name="Zagorodnyaya T.A."/>
        </authorList>
    </citation>
    <scope>NUCLEOTIDE SEQUENCE</scope>
    <source>
        <strain evidence="2">Oakley</strain>
    </source>
</reference>
<evidence type="ECO:0000313" key="2">
    <source>
        <dbReference type="EMBL" id="MCV2232482.1"/>
    </source>
</evidence>
<dbReference type="RefSeq" id="WP_263608669.1">
    <property type="nucleotide sequence ID" value="NZ_JAOVQM010000005.1"/>
</dbReference>
<keyword evidence="3" id="KW-1185">Reference proteome</keyword>
<proteinExistence type="predicted"/>
<keyword evidence="1" id="KW-0472">Membrane</keyword>
<feature type="transmembrane region" description="Helical" evidence="1">
    <location>
        <begin position="60"/>
        <end position="89"/>
    </location>
</feature>
<accession>A0ABT2Y6X1</accession>
<dbReference type="Proteomes" id="UP001177160">
    <property type="component" value="Unassembled WGS sequence"/>
</dbReference>
<name>A0ABT2Y6X1_9MOLU</name>
<evidence type="ECO:0008006" key="4">
    <source>
        <dbReference type="Google" id="ProtNLM"/>
    </source>
</evidence>
<keyword evidence="1" id="KW-0812">Transmembrane</keyword>
<feature type="transmembrane region" description="Helical" evidence="1">
    <location>
        <begin position="110"/>
        <end position="131"/>
    </location>
</feature>
<keyword evidence="1" id="KW-1133">Transmembrane helix</keyword>
<evidence type="ECO:0000256" key="1">
    <source>
        <dbReference type="SAM" id="Phobius"/>
    </source>
</evidence>
<comment type="caution">
    <text evidence="2">The sequence shown here is derived from an EMBL/GenBank/DDBJ whole genome shotgun (WGS) entry which is preliminary data.</text>
</comment>
<protein>
    <recommendedName>
        <fullName evidence="4">RDD domain-containing protein</fullName>
    </recommendedName>
</protein>
<feature type="transmembrane region" description="Helical" evidence="1">
    <location>
        <begin position="24"/>
        <end position="48"/>
    </location>
</feature>
<organism evidence="2 3">
    <name type="scientific">Paracholeplasma manati</name>
    <dbReference type="NCBI Taxonomy" id="591373"/>
    <lineage>
        <taxon>Bacteria</taxon>
        <taxon>Bacillati</taxon>
        <taxon>Mycoplasmatota</taxon>
        <taxon>Mollicutes</taxon>
        <taxon>Acholeplasmatales</taxon>
        <taxon>Acholeplasmataceae</taxon>
        <taxon>Paracholeplasma</taxon>
    </lineage>
</organism>